<keyword evidence="7" id="KW-0813">Transport</keyword>
<dbReference type="AlphaFoldDB" id="L1NI53"/>
<evidence type="ECO:0000256" key="2">
    <source>
        <dbReference type="ARBA" id="ARBA00005811"/>
    </source>
</evidence>
<evidence type="ECO:0000256" key="7">
    <source>
        <dbReference type="RuleBase" id="RU003879"/>
    </source>
</evidence>
<evidence type="ECO:0000256" key="4">
    <source>
        <dbReference type="ARBA" id="ARBA00022692"/>
    </source>
</evidence>
<comment type="similarity">
    <text evidence="2 7">Belongs to the ExbD/TolR family.</text>
</comment>
<keyword evidence="3" id="KW-1003">Cell membrane</keyword>
<dbReference type="GO" id="GO:0005886">
    <property type="term" value="C:plasma membrane"/>
    <property type="evidence" value="ECO:0007669"/>
    <property type="project" value="UniProtKB-SubCell"/>
</dbReference>
<protein>
    <recommendedName>
        <fullName evidence="10">Transport energizing protein, ExbD/TolR family</fullName>
    </recommendedName>
</protein>
<accession>L1NI53</accession>
<evidence type="ECO:0000256" key="6">
    <source>
        <dbReference type="ARBA" id="ARBA00023136"/>
    </source>
</evidence>
<keyword evidence="4 7" id="KW-0812">Transmembrane</keyword>
<keyword evidence="5" id="KW-1133">Transmembrane helix</keyword>
<evidence type="ECO:0000313" key="9">
    <source>
        <dbReference type="Proteomes" id="UP000010433"/>
    </source>
</evidence>
<comment type="subcellular location">
    <subcellularLocation>
        <location evidence="1">Cell membrane</location>
        <topology evidence="1">Single-pass membrane protein</topology>
    </subcellularLocation>
    <subcellularLocation>
        <location evidence="7">Cell membrane</location>
        <topology evidence="7">Single-pass type II membrane protein</topology>
    </subcellularLocation>
</comment>
<evidence type="ECO:0008006" key="10">
    <source>
        <dbReference type="Google" id="ProtNLM"/>
    </source>
</evidence>
<dbReference type="InterPro" id="IPR003400">
    <property type="entry name" value="ExbD"/>
</dbReference>
<evidence type="ECO:0000256" key="5">
    <source>
        <dbReference type="ARBA" id="ARBA00022989"/>
    </source>
</evidence>
<dbReference type="HOGENOM" id="CLU_114443_1_0_10"/>
<dbReference type="PATRIC" id="fig|1127699.3.peg.485"/>
<evidence type="ECO:0000256" key="3">
    <source>
        <dbReference type="ARBA" id="ARBA00022475"/>
    </source>
</evidence>
<dbReference type="EMBL" id="AMEP01000043">
    <property type="protein sequence ID" value="EKY02940.1"/>
    <property type="molecule type" value="Genomic_DNA"/>
</dbReference>
<gene>
    <name evidence="8" type="ORF">HMPREF9151_00529</name>
</gene>
<keyword evidence="7" id="KW-0653">Protein transport</keyword>
<keyword evidence="6" id="KW-0472">Membrane</keyword>
<evidence type="ECO:0000256" key="1">
    <source>
        <dbReference type="ARBA" id="ARBA00004162"/>
    </source>
</evidence>
<evidence type="ECO:0000313" key="8">
    <source>
        <dbReference type="EMBL" id="EKY02940.1"/>
    </source>
</evidence>
<keyword evidence="9" id="KW-1185">Reference proteome</keyword>
<name>L1NI53_9BACT</name>
<organism evidence="8 9">
    <name type="scientific">Hoylesella saccharolytica F0055</name>
    <dbReference type="NCBI Taxonomy" id="1127699"/>
    <lineage>
        <taxon>Bacteria</taxon>
        <taxon>Pseudomonadati</taxon>
        <taxon>Bacteroidota</taxon>
        <taxon>Bacteroidia</taxon>
        <taxon>Bacteroidales</taxon>
        <taxon>Prevotellaceae</taxon>
        <taxon>Hoylesella</taxon>
    </lineage>
</organism>
<dbReference type="STRING" id="1127699.HMPREF9151_00529"/>
<dbReference type="GO" id="GO:0015031">
    <property type="term" value="P:protein transport"/>
    <property type="evidence" value="ECO:0007669"/>
    <property type="project" value="UniProtKB-KW"/>
</dbReference>
<dbReference type="Proteomes" id="UP000010433">
    <property type="component" value="Unassembled WGS sequence"/>
</dbReference>
<dbReference type="GO" id="GO:0022857">
    <property type="term" value="F:transmembrane transporter activity"/>
    <property type="evidence" value="ECO:0007669"/>
    <property type="project" value="InterPro"/>
</dbReference>
<comment type="caution">
    <text evidence="8">The sequence shown here is derived from an EMBL/GenBank/DDBJ whole genome shotgun (WGS) entry which is preliminary data.</text>
</comment>
<dbReference type="Pfam" id="PF02472">
    <property type="entry name" value="ExbD"/>
    <property type="match status" value="1"/>
</dbReference>
<reference evidence="8 9" key="1">
    <citation type="submission" date="2012-05" db="EMBL/GenBank/DDBJ databases">
        <authorList>
            <person name="Weinstock G."/>
            <person name="Sodergren E."/>
            <person name="Lobos E.A."/>
            <person name="Fulton L."/>
            <person name="Fulton R."/>
            <person name="Courtney L."/>
            <person name="Fronick C."/>
            <person name="O'Laughlin M."/>
            <person name="Godfrey J."/>
            <person name="Wilson R.M."/>
            <person name="Miner T."/>
            <person name="Farmer C."/>
            <person name="Delehaunty K."/>
            <person name="Cordes M."/>
            <person name="Minx P."/>
            <person name="Tomlinson C."/>
            <person name="Chen J."/>
            <person name="Wollam A."/>
            <person name="Pepin K.H."/>
            <person name="Bhonagiri V."/>
            <person name="Zhang X."/>
            <person name="Suruliraj S."/>
            <person name="Warren W."/>
            <person name="Mitreva M."/>
            <person name="Mardis E.R."/>
            <person name="Wilson R.K."/>
        </authorList>
    </citation>
    <scope>NUCLEOTIDE SEQUENCE [LARGE SCALE GENOMIC DNA]</scope>
    <source>
        <strain evidence="8 9">F0055</strain>
    </source>
</reference>
<proteinExistence type="inferred from homology"/>
<sequence>MLLIFFLVTTSMDVYKGLSRRLPPPEKPREEETAVNKRDLMKLVITADNQLLIDDKPCEIKELPKRMETFLLIVGPKHLVQLQANSDSNSDTYFRVQNALTKAYSSVRNRISVKRYGRRYDFCSQEEKEEIVRMCPQRVIEIFDVKQEGGTQ</sequence>